<feature type="compositionally biased region" description="Polar residues" evidence="2">
    <location>
        <begin position="267"/>
        <end position="276"/>
    </location>
</feature>
<gene>
    <name evidence="4" type="ORF">Tci_010314</name>
</gene>
<dbReference type="PANTHER" id="PTHR34676">
    <property type="entry name" value="DUF4219 DOMAIN-CONTAINING PROTEIN-RELATED"/>
    <property type="match status" value="1"/>
</dbReference>
<sequence>MVIYNALPRKKYERIFMCNMAKEIWKTLLFIHQGTSQVKDNKIDLMVQQYEQFVISEDESIDTAFARFNTIITSLKALDEESKYLTSLSLDELIKNLKVHEITIKKDSKIVKEKVERKSLALKAKKESSDEECWNFGSEDEEYTMAVRDFKKIFKRRDRFIRQPQNDKKTIQRSCDDKNDKSDRKCFRCGDPNHRIRKCLKPSKDKNQRAFVEGFNSFEASCSETKEIKFVKARKEVSPDGGPINMGGPLNVQEAPKSNMGPPLGTTPGSEKSVSFQKPILGPKPKHIITNNVRVPVASDNEVKKFYKPLLKPRVGFLKPNFISKTPPPRIFNNNYLRAKTPQPKRNIGRQNQPHGFPITWNTFPRQSYMPWEKCLLFSHPNQLHQMQGMFSTNNFGPMRYWGPNV</sequence>
<dbReference type="AlphaFoldDB" id="A0A6L2JN05"/>
<dbReference type="PROSITE" id="PS50158">
    <property type="entry name" value="ZF_CCHC"/>
    <property type="match status" value="1"/>
</dbReference>
<feature type="region of interest" description="Disordered" evidence="2">
    <location>
        <begin position="255"/>
        <end position="276"/>
    </location>
</feature>
<evidence type="ECO:0000256" key="2">
    <source>
        <dbReference type="SAM" id="MobiDB-lite"/>
    </source>
</evidence>
<evidence type="ECO:0000256" key="1">
    <source>
        <dbReference type="PROSITE-ProRule" id="PRU00047"/>
    </source>
</evidence>
<organism evidence="4">
    <name type="scientific">Tanacetum cinerariifolium</name>
    <name type="common">Dalmatian daisy</name>
    <name type="synonym">Chrysanthemum cinerariifolium</name>
    <dbReference type="NCBI Taxonomy" id="118510"/>
    <lineage>
        <taxon>Eukaryota</taxon>
        <taxon>Viridiplantae</taxon>
        <taxon>Streptophyta</taxon>
        <taxon>Embryophyta</taxon>
        <taxon>Tracheophyta</taxon>
        <taxon>Spermatophyta</taxon>
        <taxon>Magnoliopsida</taxon>
        <taxon>eudicotyledons</taxon>
        <taxon>Gunneridae</taxon>
        <taxon>Pentapetalae</taxon>
        <taxon>asterids</taxon>
        <taxon>campanulids</taxon>
        <taxon>Asterales</taxon>
        <taxon>Asteraceae</taxon>
        <taxon>Asteroideae</taxon>
        <taxon>Anthemideae</taxon>
        <taxon>Anthemidinae</taxon>
        <taxon>Tanacetum</taxon>
    </lineage>
</organism>
<dbReference type="PANTHER" id="PTHR34676:SF28">
    <property type="entry name" value="ZINC FINGER, CCHC-TYPE, RIBONUCLEASE H-LIKE DOMAIN, GAG-PRE-INTEGRASE DOMAIN PROTEIN-RELATED"/>
    <property type="match status" value="1"/>
</dbReference>
<evidence type="ECO:0000313" key="4">
    <source>
        <dbReference type="EMBL" id="GEU38336.1"/>
    </source>
</evidence>
<dbReference type="EMBL" id="BKCJ010001039">
    <property type="protein sequence ID" value="GEU38336.1"/>
    <property type="molecule type" value="Genomic_DNA"/>
</dbReference>
<dbReference type="InterPro" id="IPR001878">
    <property type="entry name" value="Znf_CCHC"/>
</dbReference>
<accession>A0A6L2JN05</accession>
<dbReference type="GO" id="GO:0008270">
    <property type="term" value="F:zinc ion binding"/>
    <property type="evidence" value="ECO:0007669"/>
    <property type="project" value="UniProtKB-KW"/>
</dbReference>
<name>A0A6L2JN05_TANCI</name>
<feature type="domain" description="CCHC-type" evidence="3">
    <location>
        <begin position="184"/>
        <end position="199"/>
    </location>
</feature>
<dbReference type="GO" id="GO:0003676">
    <property type="term" value="F:nucleic acid binding"/>
    <property type="evidence" value="ECO:0007669"/>
    <property type="project" value="InterPro"/>
</dbReference>
<keyword evidence="1" id="KW-0863">Zinc-finger</keyword>
<evidence type="ECO:0000259" key="3">
    <source>
        <dbReference type="PROSITE" id="PS50158"/>
    </source>
</evidence>
<protein>
    <submittedName>
        <fullName evidence="4">Zf-CCHC domain-containing protein/DUF4219 domain-containing protein/UBN2 domain-containing protein</fullName>
    </submittedName>
</protein>
<dbReference type="InterPro" id="IPR036875">
    <property type="entry name" value="Znf_CCHC_sf"/>
</dbReference>
<dbReference type="SUPFAM" id="SSF57756">
    <property type="entry name" value="Retrovirus zinc finger-like domains"/>
    <property type="match status" value="1"/>
</dbReference>
<keyword evidence="1" id="KW-0862">Zinc</keyword>
<dbReference type="Pfam" id="PF14223">
    <property type="entry name" value="Retrotran_gag_2"/>
    <property type="match status" value="1"/>
</dbReference>
<reference evidence="4" key="1">
    <citation type="journal article" date="2019" name="Sci. Rep.">
        <title>Draft genome of Tanacetum cinerariifolium, the natural source of mosquito coil.</title>
        <authorList>
            <person name="Yamashiro T."/>
            <person name="Shiraishi A."/>
            <person name="Satake H."/>
            <person name="Nakayama K."/>
        </authorList>
    </citation>
    <scope>NUCLEOTIDE SEQUENCE</scope>
</reference>
<proteinExistence type="predicted"/>
<comment type="caution">
    <text evidence="4">The sequence shown here is derived from an EMBL/GenBank/DDBJ whole genome shotgun (WGS) entry which is preliminary data.</text>
</comment>
<keyword evidence="1" id="KW-0479">Metal-binding</keyword>